<reference evidence="5" key="1">
    <citation type="submission" date="2006-08" db="EMBL/GenBank/DDBJ databases">
        <title>Complete sequence of Alkalilimnicola ehrilichei MLHE-1.</title>
        <authorList>
            <person name="Copeland A."/>
            <person name="Lucas S."/>
            <person name="Lapidus A."/>
            <person name="Barry K."/>
            <person name="Detter J.C."/>
            <person name="Glavina del Rio T."/>
            <person name="Hammon N."/>
            <person name="Israni S."/>
            <person name="Dalin E."/>
            <person name="Tice H."/>
            <person name="Pitluck S."/>
            <person name="Sims D."/>
            <person name="Brettin T."/>
            <person name="Bruce D."/>
            <person name="Han C."/>
            <person name="Tapia R."/>
            <person name="Gilna P."/>
            <person name="Schmutz J."/>
            <person name="Larimer F."/>
            <person name="Land M."/>
            <person name="Hauser L."/>
            <person name="Kyrpides N."/>
            <person name="Mikhailova N."/>
            <person name="Oremland R.S."/>
            <person name="Hoeft S.E."/>
            <person name="Switzer-Blum J."/>
            <person name="Kulp T."/>
            <person name="King G."/>
            <person name="Tabita R."/>
            <person name="Witte B."/>
            <person name="Santini J.M."/>
            <person name="Basu P."/>
            <person name="Hollibaugh J.T."/>
            <person name="Xie G."/>
            <person name="Stolz J.F."/>
            <person name="Richardson P."/>
        </authorList>
    </citation>
    <scope>NUCLEOTIDE SEQUENCE [LARGE SCALE GENOMIC DNA]</scope>
    <source>
        <strain evidence="5">ATCC BAA-1101 / DSM 17681 / MLHE-1</strain>
    </source>
</reference>
<dbReference type="InterPro" id="IPR023370">
    <property type="entry name" value="TrmO-like_N"/>
</dbReference>
<dbReference type="PROSITE" id="PS51668">
    <property type="entry name" value="TSAA_2"/>
    <property type="match status" value="1"/>
</dbReference>
<accession>Q0A6Y0</accession>
<evidence type="ECO:0000256" key="1">
    <source>
        <dbReference type="ARBA" id="ARBA00022691"/>
    </source>
</evidence>
<evidence type="ECO:0000313" key="5">
    <source>
        <dbReference type="Proteomes" id="UP000001962"/>
    </source>
</evidence>
<dbReference type="PROSITE" id="PS01318">
    <property type="entry name" value="TSAA_1"/>
    <property type="match status" value="1"/>
</dbReference>
<dbReference type="Gene3D" id="2.40.30.70">
    <property type="entry name" value="YaeB-like"/>
    <property type="match status" value="1"/>
</dbReference>
<dbReference type="InterPro" id="IPR036413">
    <property type="entry name" value="YaeB-like_sf"/>
</dbReference>
<dbReference type="Pfam" id="PF18389">
    <property type="entry name" value="TrmO_C"/>
    <property type="match status" value="1"/>
</dbReference>
<feature type="domain" description="TsaA-like" evidence="3">
    <location>
        <begin position="10"/>
        <end position="150"/>
    </location>
</feature>
<organism evidence="4 5">
    <name type="scientific">Alkalilimnicola ehrlichii (strain ATCC BAA-1101 / DSM 17681 / MLHE-1)</name>
    <dbReference type="NCBI Taxonomy" id="187272"/>
    <lineage>
        <taxon>Bacteria</taxon>
        <taxon>Pseudomonadati</taxon>
        <taxon>Pseudomonadota</taxon>
        <taxon>Gammaproteobacteria</taxon>
        <taxon>Chromatiales</taxon>
        <taxon>Ectothiorhodospiraceae</taxon>
        <taxon>Alkalilimnicola</taxon>
    </lineage>
</organism>
<dbReference type="InterPro" id="IPR023368">
    <property type="entry name" value="UPF0066_cons_site"/>
</dbReference>
<sequence length="241" mass="26492">MTEPCTESPLSPIGRVRTPFTQRFGIPRQGTLLDAIPGYLELDPPYDRAEAWQGIEAFSHLWLLTWFHAGKGRGGLTVRPPRLGGNRRLGVFATRAPYRPNPVGLSLVRLAAVDLSGARASIQVRGPDLLDGTPLLDVKPYVPYCDACPDATGGFAGRAPQPALSVRWLATARSEAEMAERRHPGLVALIEAVLAADPRPAYQRDTRRRYAVRLYDLDIHWEAEPGLAEVVGLRPADVDRM</sequence>
<dbReference type="SUPFAM" id="SSF118196">
    <property type="entry name" value="YaeB-like"/>
    <property type="match status" value="1"/>
</dbReference>
<dbReference type="NCBIfam" id="TIGR00104">
    <property type="entry name" value="tRNA_TsaA"/>
    <property type="match status" value="1"/>
</dbReference>
<evidence type="ECO:0000256" key="2">
    <source>
        <dbReference type="ARBA" id="ARBA00033753"/>
    </source>
</evidence>
<dbReference type="Pfam" id="PF01980">
    <property type="entry name" value="TrmO_N"/>
    <property type="match status" value="1"/>
</dbReference>
<dbReference type="EMBL" id="CP000453">
    <property type="protein sequence ID" value="ABI57407.1"/>
    <property type="molecule type" value="Genomic_DNA"/>
</dbReference>
<evidence type="ECO:0000313" key="4">
    <source>
        <dbReference type="EMBL" id="ABI57407.1"/>
    </source>
</evidence>
<dbReference type="RefSeq" id="WP_011629801.1">
    <property type="nucleotide sequence ID" value="NC_008340.1"/>
</dbReference>
<dbReference type="eggNOG" id="COG1720">
    <property type="taxonomic scope" value="Bacteria"/>
</dbReference>
<evidence type="ECO:0000259" key="3">
    <source>
        <dbReference type="PROSITE" id="PS51668"/>
    </source>
</evidence>
<dbReference type="Gene3D" id="3.30.2310.10">
    <property type="entry name" value="YaeB-like"/>
    <property type="match status" value="1"/>
</dbReference>
<dbReference type="AlphaFoldDB" id="Q0A6Y0"/>
<comment type="similarity">
    <text evidence="2">Belongs to the tRNA methyltransferase O family.</text>
</comment>
<dbReference type="PANTHER" id="PTHR12818">
    <property type="entry name" value="TRNA (ADENINE(37)-N6)-METHYLTRANSFERASE"/>
    <property type="match status" value="1"/>
</dbReference>
<dbReference type="Proteomes" id="UP000001962">
    <property type="component" value="Chromosome"/>
</dbReference>
<dbReference type="PANTHER" id="PTHR12818:SF0">
    <property type="entry name" value="TRNA (ADENINE(37)-N6)-METHYLTRANSFERASE"/>
    <property type="match status" value="1"/>
</dbReference>
<dbReference type="CDD" id="cd09281">
    <property type="entry name" value="UPF0066"/>
    <property type="match status" value="1"/>
</dbReference>
<keyword evidence="1" id="KW-0949">S-adenosyl-L-methionine</keyword>
<dbReference type="OrthoDB" id="9804309at2"/>
<dbReference type="KEGG" id="aeh:Mlg_2065"/>
<dbReference type="InterPro" id="IPR036414">
    <property type="entry name" value="YaeB_N_sf"/>
</dbReference>
<dbReference type="InterPro" id="IPR040372">
    <property type="entry name" value="YaeB-like"/>
</dbReference>
<protein>
    <recommendedName>
        <fullName evidence="3">TsaA-like domain-containing protein</fullName>
    </recommendedName>
</protein>
<dbReference type="HOGENOM" id="CLU_013458_3_0_6"/>
<proteinExistence type="inferred from homology"/>
<gene>
    <name evidence="4" type="ordered locus">Mlg_2065</name>
</gene>
<keyword evidence="5" id="KW-1185">Reference proteome</keyword>
<name>Q0A6Y0_ALKEH</name>
<dbReference type="InterPro" id="IPR041369">
    <property type="entry name" value="TrmO_C"/>
</dbReference>